<organism evidence="2 3">
    <name type="scientific">Diatrype stigma</name>
    <dbReference type="NCBI Taxonomy" id="117547"/>
    <lineage>
        <taxon>Eukaryota</taxon>
        <taxon>Fungi</taxon>
        <taxon>Dikarya</taxon>
        <taxon>Ascomycota</taxon>
        <taxon>Pezizomycotina</taxon>
        <taxon>Sordariomycetes</taxon>
        <taxon>Xylariomycetidae</taxon>
        <taxon>Xylariales</taxon>
        <taxon>Diatrypaceae</taxon>
        <taxon>Diatrype</taxon>
    </lineage>
</organism>
<feature type="region of interest" description="Disordered" evidence="1">
    <location>
        <begin position="1"/>
        <end position="70"/>
    </location>
</feature>
<gene>
    <name evidence="2" type="ORF">SLS62_004557</name>
</gene>
<evidence type="ECO:0000313" key="2">
    <source>
        <dbReference type="EMBL" id="KAK7753482.1"/>
    </source>
</evidence>
<proteinExistence type="predicted"/>
<dbReference type="EMBL" id="JAKJXP020000028">
    <property type="protein sequence ID" value="KAK7753482.1"/>
    <property type="molecule type" value="Genomic_DNA"/>
</dbReference>
<reference evidence="2 3" key="1">
    <citation type="submission" date="2024-02" db="EMBL/GenBank/DDBJ databases">
        <title>De novo assembly and annotation of 12 fungi associated with fruit tree decline syndrome in Ontario, Canada.</title>
        <authorList>
            <person name="Sulman M."/>
            <person name="Ellouze W."/>
            <person name="Ilyukhin E."/>
        </authorList>
    </citation>
    <scope>NUCLEOTIDE SEQUENCE [LARGE SCALE GENOMIC DNA]</scope>
    <source>
        <strain evidence="2 3">M11/M66-122</strain>
    </source>
</reference>
<evidence type="ECO:0000256" key="1">
    <source>
        <dbReference type="SAM" id="MobiDB-lite"/>
    </source>
</evidence>
<comment type="caution">
    <text evidence="2">The sequence shown here is derived from an EMBL/GenBank/DDBJ whole genome shotgun (WGS) entry which is preliminary data.</text>
</comment>
<feature type="compositionally biased region" description="Polar residues" evidence="1">
    <location>
        <begin position="157"/>
        <end position="199"/>
    </location>
</feature>
<dbReference type="AlphaFoldDB" id="A0AAN9YT07"/>
<keyword evidence="3" id="KW-1185">Reference proteome</keyword>
<sequence>MNRMEDQGRKRKADAALPETGNPSSHKHRKLYKEESPDIIVIEDDPPSVHPQESAHLAGRRKRDQETQQEEWIRDNKQRMKDIGNIVGNLRDQVTDWTLRIQQSETFFETLRVKIGDPPGTAWQEDMRRITSEEVRPLIERIERLENSRVDHRHQAKNQPPSTYDPSQTAFKSPFTQSDDGSTDQSTFDENLQSSNSTTSEDREDDKKDIATQHKNSGEKAEVQLDILSEFGISSAEAFWRPRALSNKGLKKLLQRADFRKMEHLRALSNLDDCTTPRDCILFCSTPAQGVQHDYILRTGTTATYVRDPGAVRRDQEIELCHLGLGGLRIHQLEIKYATDDPKNKSDFKVWKKEKALPKYVYDIGQLFLRRRNRDRYELNGTQYNIVIDITKPRKPVWLVMRPEYNPIMKIKADTKDTPFHRFLNGVGIAKIANTFGDLNFCRDPFDKASYVDYANAEVLARNTLFQGMITRRFLAPDIGQMEAKVMAGWGGTGPRFSSLR</sequence>
<dbReference type="Proteomes" id="UP001320420">
    <property type="component" value="Unassembled WGS sequence"/>
</dbReference>
<feature type="region of interest" description="Disordered" evidence="1">
    <location>
        <begin position="146"/>
        <end position="207"/>
    </location>
</feature>
<protein>
    <submittedName>
        <fullName evidence="2">Uncharacterized protein</fullName>
    </submittedName>
</protein>
<accession>A0AAN9YT07</accession>
<name>A0AAN9YT07_9PEZI</name>
<evidence type="ECO:0000313" key="3">
    <source>
        <dbReference type="Proteomes" id="UP001320420"/>
    </source>
</evidence>